<dbReference type="EMBL" id="JAHWZX010000010">
    <property type="protein sequence ID" value="MBW4331570.1"/>
    <property type="molecule type" value="Genomic_DNA"/>
</dbReference>
<dbReference type="Proteomes" id="UP001197214">
    <property type="component" value="Unassembled WGS sequence"/>
</dbReference>
<evidence type="ECO:0000313" key="5">
    <source>
        <dbReference type="Proteomes" id="UP001197214"/>
    </source>
</evidence>
<evidence type="ECO:0000256" key="2">
    <source>
        <dbReference type="ARBA" id="ARBA00022908"/>
    </source>
</evidence>
<keyword evidence="2" id="KW-0229">DNA integration</keyword>
<reference evidence="4 5" key="1">
    <citation type="submission" date="2021-07" db="EMBL/GenBank/DDBJ databases">
        <title>Stakelama flava sp. nov., a novel endophytic bacterium isolated from branch of Kandelia candel.</title>
        <authorList>
            <person name="Tuo L."/>
        </authorList>
    </citation>
    <scope>NUCLEOTIDE SEQUENCE [LARGE SCALE GENOMIC DNA]</scope>
    <source>
        <strain evidence="4 5">CBK3Z-3</strain>
    </source>
</reference>
<name>A0ABS6XMY8_9SPHN</name>
<gene>
    <name evidence="4" type="ORF">KY084_11890</name>
</gene>
<accession>A0ABS6XMY8</accession>
<evidence type="ECO:0000259" key="3">
    <source>
        <dbReference type="Pfam" id="PF22022"/>
    </source>
</evidence>
<protein>
    <recommendedName>
        <fullName evidence="3">Phage integrase central domain-containing protein</fullName>
    </recommendedName>
</protein>
<comment type="similarity">
    <text evidence="1">Belongs to the 'phage' integrase family.</text>
</comment>
<organism evidence="4 5">
    <name type="scientific">Stakelama flava</name>
    <dbReference type="NCBI Taxonomy" id="2860338"/>
    <lineage>
        <taxon>Bacteria</taxon>
        <taxon>Pseudomonadati</taxon>
        <taxon>Pseudomonadota</taxon>
        <taxon>Alphaproteobacteria</taxon>
        <taxon>Sphingomonadales</taxon>
        <taxon>Sphingomonadaceae</taxon>
        <taxon>Stakelama</taxon>
    </lineage>
</organism>
<evidence type="ECO:0000256" key="1">
    <source>
        <dbReference type="ARBA" id="ARBA00008857"/>
    </source>
</evidence>
<evidence type="ECO:0000313" key="4">
    <source>
        <dbReference type="EMBL" id="MBW4331570.1"/>
    </source>
</evidence>
<proteinExistence type="inferred from homology"/>
<comment type="caution">
    <text evidence="4">The sequence shown here is derived from an EMBL/GenBank/DDBJ whole genome shotgun (WGS) entry which is preliminary data.</text>
</comment>
<dbReference type="InterPro" id="IPR053876">
    <property type="entry name" value="Phage_int_M"/>
</dbReference>
<feature type="domain" description="Phage integrase central" evidence="3">
    <location>
        <begin position="10"/>
        <end position="66"/>
    </location>
</feature>
<dbReference type="Pfam" id="PF22022">
    <property type="entry name" value="Phage_int_M"/>
    <property type="match status" value="1"/>
</dbReference>
<keyword evidence="5" id="KW-1185">Reference proteome</keyword>
<dbReference type="PANTHER" id="PTHR30629">
    <property type="entry name" value="PROPHAGE INTEGRASE"/>
    <property type="match status" value="1"/>
</dbReference>
<dbReference type="PANTHER" id="PTHR30629:SF2">
    <property type="entry name" value="PROPHAGE INTEGRASE INTS-RELATED"/>
    <property type="match status" value="1"/>
</dbReference>
<dbReference type="InterPro" id="IPR050808">
    <property type="entry name" value="Phage_Integrase"/>
</dbReference>
<sequence length="152" mass="16995">MAVVAREPHLPCLWETPVDKVTSVMVRDALAPIWLFIPETARRILQRIGTVLDYSHIEGWCPHEAALRSVTKGLPRQPKDEGHFAAMPYTEVPALVRCLDGLPETAGRDALLFTLFNAVRSGETRFAVWPKFDLKAKIWSIPAARIKIGLSP</sequence>
<dbReference type="RefSeq" id="WP_219238700.1">
    <property type="nucleotide sequence ID" value="NZ_JAHWZX010000010.1"/>
</dbReference>